<keyword evidence="3" id="KW-1185">Reference proteome</keyword>
<feature type="compositionally biased region" description="Low complexity" evidence="1">
    <location>
        <begin position="303"/>
        <end position="322"/>
    </location>
</feature>
<feature type="compositionally biased region" description="Acidic residues" evidence="1">
    <location>
        <begin position="141"/>
        <end position="155"/>
    </location>
</feature>
<gene>
    <name evidence="2" type="ORF">DLAC_08610</name>
</gene>
<sequence>MYGRLSESCGIWYDDDSFPIIKTEEEENQNEQTIHDRVINDNPTQPRVYFQYNSHFQNNNLEHLNQFHQSPYFQTQYQQQQQQVNNSIYNIQNGDNLNITFGNINNQESHLSTHIQQEPMQIEFETGRTELMSDESLQIDESEDEFSDVDMESDDGSVYSDGSDDYVSSDESDGSLQLRDRPFTQCSGKRVQLNIDNLIDPPSISKSSKKAVPKNNNQKTIIAPTTRLAVELELDRISHKNTPAIHVSKSSKTLPPPPPKPPKTTPKTTTASPKSKTTTTKPSDTTVNSKTFTKTLVTKPKSDTVVNSQTNNNNNNNDNNSNNKIFTYAGIYPPSVDLNNRIIDVINKNNVKHCNYQPITKDEIDNLKSIKTNGAVDPQTAKQIFKKHSVSNI</sequence>
<feature type="region of interest" description="Disordered" evidence="1">
    <location>
        <begin position="141"/>
        <end position="219"/>
    </location>
</feature>
<dbReference type="Proteomes" id="UP000076078">
    <property type="component" value="Unassembled WGS sequence"/>
</dbReference>
<feature type="compositionally biased region" description="Pro residues" evidence="1">
    <location>
        <begin position="254"/>
        <end position="264"/>
    </location>
</feature>
<proteinExistence type="predicted"/>
<feature type="compositionally biased region" description="Low complexity" evidence="1">
    <location>
        <begin position="265"/>
        <end position="286"/>
    </location>
</feature>
<evidence type="ECO:0000313" key="3">
    <source>
        <dbReference type="Proteomes" id="UP000076078"/>
    </source>
</evidence>
<dbReference type="InParanoid" id="A0A151Z7U5"/>
<comment type="caution">
    <text evidence="2">The sequence shown here is derived from an EMBL/GenBank/DDBJ whole genome shotgun (WGS) entry which is preliminary data.</text>
</comment>
<evidence type="ECO:0000256" key="1">
    <source>
        <dbReference type="SAM" id="MobiDB-lite"/>
    </source>
</evidence>
<protein>
    <submittedName>
        <fullName evidence="2">Uncharacterized protein</fullName>
    </submittedName>
</protein>
<feature type="compositionally biased region" description="Acidic residues" evidence="1">
    <location>
        <begin position="162"/>
        <end position="173"/>
    </location>
</feature>
<accession>A0A151Z7U5</accession>
<evidence type="ECO:0000313" key="2">
    <source>
        <dbReference type="EMBL" id="KYQ90030.1"/>
    </source>
</evidence>
<name>A0A151Z7U5_TIELA</name>
<feature type="compositionally biased region" description="Polar residues" evidence="1">
    <location>
        <begin position="287"/>
        <end position="296"/>
    </location>
</feature>
<feature type="region of interest" description="Disordered" evidence="1">
    <location>
        <begin position="241"/>
        <end position="322"/>
    </location>
</feature>
<organism evidence="2 3">
    <name type="scientific">Tieghemostelium lacteum</name>
    <name type="common">Slime mold</name>
    <name type="synonym">Dictyostelium lacteum</name>
    <dbReference type="NCBI Taxonomy" id="361077"/>
    <lineage>
        <taxon>Eukaryota</taxon>
        <taxon>Amoebozoa</taxon>
        <taxon>Evosea</taxon>
        <taxon>Eumycetozoa</taxon>
        <taxon>Dictyostelia</taxon>
        <taxon>Dictyosteliales</taxon>
        <taxon>Raperosteliaceae</taxon>
        <taxon>Tieghemostelium</taxon>
    </lineage>
</organism>
<dbReference type="EMBL" id="LODT01000037">
    <property type="protein sequence ID" value="KYQ90030.1"/>
    <property type="molecule type" value="Genomic_DNA"/>
</dbReference>
<reference evidence="2 3" key="1">
    <citation type="submission" date="2015-12" db="EMBL/GenBank/DDBJ databases">
        <title>Dictyostelia acquired genes for synthesis and detection of signals that induce cell-type specialization by lateral gene transfer from prokaryotes.</title>
        <authorList>
            <person name="Gloeckner G."/>
            <person name="Schaap P."/>
        </authorList>
    </citation>
    <scope>NUCLEOTIDE SEQUENCE [LARGE SCALE GENOMIC DNA]</scope>
    <source>
        <strain evidence="2 3">TK</strain>
    </source>
</reference>
<dbReference type="AlphaFoldDB" id="A0A151Z7U5"/>